<evidence type="ECO:0000313" key="2">
    <source>
        <dbReference type="Proteomes" id="UP000005640"/>
    </source>
</evidence>
<keyword evidence="2" id="KW-1185">Reference proteome</keyword>
<dbReference type="AlphaFoldDB" id="A0AAQ5BHQ3"/>
<dbReference type="EMBL" id="AL713999">
    <property type="status" value="NOT_ANNOTATED_CDS"/>
    <property type="molecule type" value="Genomic_DNA"/>
</dbReference>
<dbReference type="Ensembl" id="ENST00000497470.2">
    <property type="protein sequence ID" value="ENSP00000519505.1"/>
    <property type="gene ID" value="ENSG00000116521.13"/>
</dbReference>
<evidence type="ECO:0000313" key="1">
    <source>
        <dbReference type="Ensembl" id="ENSP00000519505.1"/>
    </source>
</evidence>
<dbReference type="OpenTargets" id="ENSG00000116521"/>
<reference evidence="1" key="5">
    <citation type="submission" date="2025-09" db="UniProtKB">
        <authorList>
            <consortium name="Ensembl"/>
        </authorList>
    </citation>
    <scope>IDENTIFICATION</scope>
</reference>
<reference evidence="1 2" key="2">
    <citation type="journal article" date="2004" name="Nature">
        <title>Finishing the euchromatic sequence of the human genome.</title>
        <authorList>
            <consortium name="International Human Genome Sequencing Consortium"/>
        </authorList>
    </citation>
    <scope>NUCLEOTIDE SEQUENCE [LARGE SCALE GENOMIC DNA]</scope>
</reference>
<keyword evidence="3" id="KW-1267">Proteomics identification</keyword>
<gene>
    <name evidence="1" type="primary">SCAMP3</name>
</gene>
<sequence>MAQSRDGGNPFAEPSELDNPFQVTCASRPLLGGQVDSSRFCRVGLTCIPICDI</sequence>
<organism evidence="1 2">
    <name type="scientific">Homo sapiens</name>
    <name type="common">Human</name>
    <dbReference type="NCBI Taxonomy" id="9606"/>
    <lineage>
        <taxon>Eukaryota</taxon>
        <taxon>Metazoa</taxon>
        <taxon>Chordata</taxon>
        <taxon>Craniata</taxon>
        <taxon>Vertebrata</taxon>
        <taxon>Euteleostomi</taxon>
        <taxon>Mammalia</taxon>
        <taxon>Eutheria</taxon>
        <taxon>Euarchontoglires</taxon>
        <taxon>Primates</taxon>
        <taxon>Haplorrhini</taxon>
        <taxon>Catarrhini</taxon>
        <taxon>Hominidae</taxon>
        <taxon>Homo</taxon>
    </lineage>
</organism>
<dbReference type="HGNC" id="HGNC:10565">
    <property type="gene designation" value="SCAMP3"/>
</dbReference>
<reference evidence="1 2" key="3">
    <citation type="journal article" date="2006" name="Nature">
        <title>The DNA sequence and biological annotation of human chromosome 1.</title>
        <authorList>
            <person name="Gregory S.G."/>
            <person name="Barlow K.F."/>
            <person name="McLay K.E."/>
            <person name="Kaul R."/>
            <person name="Swarbreck D."/>
            <person name="Dunham A."/>
            <person name="Scott C.E."/>
            <person name="Howe K.L."/>
            <person name="Woodfine K."/>
            <person name="Spencer C.C."/>
            <person name="Jones M.C."/>
            <person name="Gillson C."/>
            <person name="Searle S."/>
            <person name="Zhou Y."/>
            <person name="Kokocinski F."/>
            <person name="McDonald L."/>
            <person name="Evans R."/>
            <person name="Phillips K."/>
            <person name="Atkinson A."/>
            <person name="Cooper R."/>
            <person name="Jones C."/>
            <person name="Hall R.E."/>
            <person name="Andrews T.D."/>
            <person name="Lloyd C."/>
            <person name="Ainscough R."/>
            <person name="Almeida J.P."/>
            <person name="Ambrose K.D."/>
            <person name="Anderson F."/>
            <person name="Andrew R.W."/>
            <person name="Ashwell R.I."/>
            <person name="Aubin K."/>
            <person name="Babbage A.K."/>
            <person name="Bagguley C.L."/>
            <person name="Bailey J."/>
            <person name="Beasley H."/>
            <person name="Bethel G."/>
            <person name="Bird C.P."/>
            <person name="Bray-Allen S."/>
            <person name="Brown J.Y."/>
            <person name="Brown A.J."/>
            <person name="Buckley D."/>
            <person name="Burton J."/>
            <person name="Bye J."/>
            <person name="Carder C."/>
            <person name="Chapman J.C."/>
            <person name="Clark S.Y."/>
            <person name="Clarke G."/>
            <person name="Clee C."/>
            <person name="Cobley V."/>
            <person name="Collier R.E."/>
            <person name="Corby N."/>
            <person name="Coville G.J."/>
            <person name="Davies J."/>
            <person name="Deadman R."/>
            <person name="Dunn M."/>
            <person name="Earthrowl M."/>
            <person name="Ellington A.G."/>
            <person name="Errington H."/>
            <person name="Frankish A."/>
            <person name="Frankland J."/>
            <person name="French L."/>
            <person name="Garner P."/>
            <person name="Garnett J."/>
            <person name="Gay L."/>
            <person name="Ghori M.R."/>
            <person name="Gibson R."/>
            <person name="Gilby L.M."/>
            <person name="Gillett W."/>
            <person name="Glithero R.J."/>
            <person name="Grafham D.V."/>
            <person name="Griffiths C."/>
            <person name="Griffiths-Jones S."/>
            <person name="Grocock R."/>
            <person name="Hammond S."/>
            <person name="Harrison E.S."/>
            <person name="Hart E."/>
            <person name="Haugen E."/>
            <person name="Heath P.D."/>
            <person name="Holmes S."/>
            <person name="Holt K."/>
            <person name="Howden P.J."/>
            <person name="Hunt A.R."/>
            <person name="Hunt S.E."/>
            <person name="Hunter G."/>
            <person name="Isherwood J."/>
            <person name="James R."/>
            <person name="Johnson C."/>
            <person name="Johnson D."/>
            <person name="Joy A."/>
            <person name="Kay M."/>
            <person name="Kershaw J.K."/>
            <person name="Kibukawa M."/>
            <person name="Kimberley A.M."/>
            <person name="King A."/>
            <person name="Knights A.J."/>
            <person name="Lad H."/>
            <person name="Laird G."/>
            <person name="Lawlor S."/>
            <person name="Leongamornlert D.A."/>
            <person name="Lloyd D.M."/>
            <person name="Loveland J."/>
            <person name="Lovell J."/>
            <person name="Lush M.J."/>
            <person name="Lyne R."/>
            <person name="Martin S."/>
            <person name="Mashreghi-Mohammadi M."/>
            <person name="Matthews L."/>
            <person name="Matthews N.S."/>
            <person name="McLaren S."/>
            <person name="Milne S."/>
            <person name="Mistry S."/>
            <person name="Moore M.J."/>
            <person name="Nickerson T."/>
            <person name="O'Dell C.N."/>
            <person name="Oliver K."/>
            <person name="Palmeiri A."/>
            <person name="Palmer S.A."/>
            <person name="Parker A."/>
            <person name="Patel D."/>
            <person name="Pearce A.V."/>
            <person name="Peck A.I."/>
            <person name="Pelan S."/>
            <person name="Phelps K."/>
            <person name="Phillimore B.J."/>
            <person name="Plumb R."/>
            <person name="Rajan J."/>
            <person name="Raymond C."/>
            <person name="Rouse G."/>
            <person name="Saenphimmachak C."/>
            <person name="Sehra H.K."/>
            <person name="Sheridan E."/>
            <person name="Shownkeen R."/>
            <person name="Sims S."/>
            <person name="Skuce C.D."/>
            <person name="Smith M."/>
            <person name="Steward C."/>
            <person name="Subramanian S."/>
            <person name="Sycamore N."/>
            <person name="Tracey A."/>
            <person name="Tromans A."/>
            <person name="Van Helmond Z."/>
            <person name="Wall M."/>
            <person name="Wallis J.M."/>
            <person name="White S."/>
            <person name="Whitehead S.L."/>
            <person name="Wilkinson J.E."/>
            <person name="Willey D.L."/>
            <person name="Williams H."/>
            <person name="Wilming L."/>
            <person name="Wray P.W."/>
            <person name="Wu Z."/>
            <person name="Coulson A."/>
            <person name="Vaudin M."/>
            <person name="Sulston J.E."/>
            <person name="Durbin R."/>
            <person name="Hubbard T."/>
            <person name="Wooster R."/>
            <person name="Dunham I."/>
            <person name="Carter N.P."/>
            <person name="McVean G."/>
            <person name="Ross M.T."/>
            <person name="Harrow J."/>
            <person name="Olson M.V."/>
            <person name="Beck S."/>
            <person name="Rogers J."/>
            <person name="Bentley D.R."/>
            <person name="Banerjee R."/>
            <person name="Bryant S.P."/>
            <person name="Burford D.C."/>
            <person name="Burrill W.D."/>
            <person name="Clegg S.M."/>
            <person name="Dhami P."/>
            <person name="Dovey O."/>
            <person name="Faulkner L.M."/>
            <person name="Gribble S.M."/>
            <person name="Langford C.F."/>
            <person name="Pandian R.D."/>
            <person name="Porter K.M."/>
            <person name="Prigmore E."/>
        </authorList>
    </citation>
    <scope>NUCLEOTIDE SEQUENCE [LARGE SCALE GENOMIC DNA]</scope>
</reference>
<evidence type="ECO:0007829" key="3">
    <source>
        <dbReference type="PeptideAtlas" id="A0AAQ5BHQ3"/>
    </source>
</evidence>
<protein>
    <submittedName>
        <fullName evidence="1">Secretory carrier membrane protein 3</fullName>
    </submittedName>
</protein>
<name>A0AAQ5BHQ3_HUMAN</name>
<proteinExistence type="evidence at protein level"/>
<reference evidence="1" key="4">
    <citation type="submission" date="2025-08" db="UniProtKB">
        <authorList>
            <consortium name="Ensembl"/>
        </authorList>
    </citation>
    <scope>IDENTIFICATION</scope>
</reference>
<dbReference type="Ensembl" id="ENST00000497470.2">
    <property type="protein sequence ID" value="ENSP00000519505.1"/>
    <property type="gene ID" value="ENSG00000116521.12"/>
</dbReference>
<dbReference type="GeneTree" id="ENSGT00940000160917"/>
<dbReference type="Proteomes" id="UP000005640">
    <property type="component" value="Chromosome 1"/>
</dbReference>
<accession>A0AAQ5BHQ3</accession>
<reference evidence="1 2" key="1">
    <citation type="journal article" date="2001" name="Nature">
        <title>Initial sequencing and analysis of the human genome.</title>
        <authorList>
            <consortium name="International Human Genome Sequencing Consortium"/>
            <person name="Lander E.S."/>
            <person name="Linton L.M."/>
            <person name="Birren B."/>
            <person name="Nusbaum C."/>
            <person name="Zody M.C."/>
            <person name="Baldwin J."/>
            <person name="Devon K."/>
            <person name="Dewar K."/>
            <person name="Doyle M."/>
            <person name="FitzHugh W."/>
            <person name="Funke R."/>
            <person name="Gage D."/>
            <person name="Harris K."/>
            <person name="Heaford A."/>
            <person name="Howland J."/>
            <person name="Kann L."/>
            <person name="Lehoczky J."/>
            <person name="LeVine R."/>
            <person name="McEwan P."/>
            <person name="McKernan K."/>
            <person name="Meldrim J."/>
            <person name="Mesirov J.P."/>
            <person name="Miranda C."/>
            <person name="Morris W."/>
            <person name="Naylor J."/>
            <person name="Raymond C."/>
            <person name="Rosetti M."/>
            <person name="Santos R."/>
            <person name="Sheridan A."/>
            <person name="Sougnez C."/>
            <person name="Stange-Thomann N."/>
            <person name="Stojanovic N."/>
            <person name="Subramanian A."/>
            <person name="Wyman D."/>
            <person name="Rogers J."/>
            <person name="Sulston J."/>
            <person name="Ainscough R."/>
            <person name="Beck S."/>
            <person name="Bentley D."/>
            <person name="Burton J."/>
            <person name="Clee C."/>
            <person name="Carter N."/>
            <person name="Coulson A."/>
            <person name="Deadman R."/>
            <person name="Deloukas P."/>
            <person name="Dunham A."/>
            <person name="Dunham I."/>
            <person name="Durbin R."/>
            <person name="French L."/>
            <person name="Grafham D."/>
            <person name="Gregory S."/>
            <person name="Hubbard T."/>
            <person name="Humphray S."/>
            <person name="Hunt A."/>
            <person name="Jones M."/>
            <person name="Lloyd C."/>
            <person name="McMurray A."/>
            <person name="Matthews L."/>
            <person name="Mercer S."/>
            <person name="Milne S."/>
            <person name="Mullikin J.C."/>
            <person name="Mungall A."/>
            <person name="Plumb R."/>
            <person name="Ross M."/>
            <person name="Shownkeen R."/>
            <person name="Sims S."/>
            <person name="Waterston R.H."/>
            <person name="Wilson R.K."/>
            <person name="Hillier L.W."/>
            <person name="McPherson J.D."/>
            <person name="Marra M.A."/>
            <person name="Mardis E.R."/>
            <person name="Fulton L.A."/>
            <person name="Chinwalla A.T."/>
            <person name="Pepin K.H."/>
            <person name="Gish W.R."/>
            <person name="Chissoe S.L."/>
            <person name="Wendl M.C."/>
            <person name="Delehaunty K.D."/>
            <person name="Miner T.L."/>
            <person name="Delehaunty A."/>
            <person name="Kramer J.B."/>
            <person name="Cook L.L."/>
            <person name="Fulton R.S."/>
            <person name="Johnson D.L."/>
            <person name="Minx P.J."/>
            <person name="Clifton S.W."/>
            <person name="Hawkins T."/>
            <person name="Branscomb E."/>
            <person name="Predki P."/>
            <person name="Richardson P."/>
            <person name="Wenning S."/>
            <person name="Slezak T."/>
            <person name="Doggett N."/>
            <person name="Cheng J.F."/>
            <person name="Olsen A."/>
            <person name="Lucas S."/>
            <person name="Elkin C."/>
            <person name="Uberbacher E."/>
            <person name="Frazier M."/>
            <person name="Gibbs R.A."/>
            <person name="Muzny D.M."/>
            <person name="Scherer S.E."/>
            <person name="Bouck J.B."/>
            <person name="Sodergren E.J."/>
            <person name="Worley K.C."/>
            <person name="Rives C.M."/>
            <person name="Gorrell J.H."/>
            <person name="Metzker M.L."/>
            <person name="Naylor S.L."/>
            <person name="Kucherlapati R.S."/>
            <person name="Nelson D.L."/>
            <person name="Weinstock G.M."/>
            <person name="Sakaki Y."/>
            <person name="Fujiyama A."/>
            <person name="Hattori M."/>
            <person name="Yada T."/>
            <person name="Toyoda A."/>
            <person name="Itoh T."/>
            <person name="Kawagoe C."/>
            <person name="Watanabe H."/>
            <person name="Totoki Y."/>
            <person name="Taylor T."/>
            <person name="Weissenbach J."/>
            <person name="Heilig R."/>
            <person name="Saurin W."/>
            <person name="Artiguenave F."/>
            <person name="Brottier P."/>
            <person name="Bruls T."/>
            <person name="Pelletier E."/>
            <person name="Robert C."/>
            <person name="Wincker P."/>
            <person name="Smith D.R."/>
            <person name="Doucette-Stamm L."/>
            <person name="Rubenfield M."/>
            <person name="Weinstock K."/>
            <person name="Lee H.M."/>
            <person name="Dubois J."/>
            <person name="Rosenthal A."/>
            <person name="Platzer M."/>
            <person name="Nyakatura G."/>
            <person name="Taudien S."/>
            <person name="Rump A."/>
            <person name="Yang H."/>
            <person name="Yu J."/>
            <person name="Wang J."/>
            <person name="Huang G."/>
            <person name="Gu J."/>
            <person name="Hood L."/>
            <person name="Rowen L."/>
            <person name="Madan A."/>
            <person name="Qin S."/>
            <person name="Davis R.W."/>
            <person name="Federspiel N.A."/>
            <person name="Abola A.P."/>
            <person name="Proctor M.J."/>
            <person name="Myers R.M."/>
            <person name="Schmutz J."/>
            <person name="Dickson M."/>
            <person name="Grimwood J."/>
            <person name="Cox D.R."/>
            <person name="Olson M.V."/>
            <person name="Kaul R."/>
            <person name="Raymond C."/>
            <person name="Shimizu N."/>
            <person name="Kawasaki K."/>
            <person name="Minoshima S."/>
            <person name="Evans G.A."/>
            <person name="Athanasiou M."/>
            <person name="Schultz R."/>
            <person name="Roe B.A."/>
            <person name="Chen F."/>
            <person name="Pan H."/>
            <person name="Ramser J."/>
            <person name="Lehrach H."/>
            <person name="Reinhardt R."/>
            <person name="McCombie W.R."/>
            <person name="de la Bastide M."/>
            <person name="Dedhia N."/>
            <person name="Blocker H."/>
            <person name="Hornischer K."/>
            <person name="Nordsiek G."/>
            <person name="Agarwala R."/>
            <person name="Aravind L."/>
            <person name="Bailey J.A."/>
            <person name="Bateman A."/>
            <person name="Batzoglou S."/>
            <person name="Birney E."/>
            <person name="Bork P."/>
            <person name="Brown D.G."/>
            <person name="Burge C.B."/>
            <person name="Cerutti L."/>
            <person name="Chen H.C."/>
            <person name="Church D."/>
            <person name="Clamp M."/>
            <person name="Copley R.R."/>
            <person name="Doerks T."/>
            <person name="Eddy S.R."/>
            <person name="Eichler E.E."/>
            <person name="Furey T.S."/>
            <person name="Galagan J."/>
            <person name="Gilbert J.G."/>
            <person name="Harmon C."/>
            <person name="Hayashizaki Y."/>
            <person name="Haussler D."/>
            <person name="Hermjakob H."/>
            <person name="Hokamp K."/>
            <person name="Jang W."/>
            <person name="Johnson L.S."/>
            <person name="Jones T.A."/>
            <person name="Kasif S."/>
            <person name="Kaspryzk A."/>
            <person name="Kennedy S."/>
            <person name="Kent W.J."/>
            <person name="Kitts P."/>
            <person name="Koonin E.V."/>
            <person name="Korf I."/>
            <person name="Kulp D."/>
            <person name="Lancet D."/>
            <person name="Lowe T.M."/>
            <person name="McLysaght A."/>
            <person name="Mikkelsen T."/>
            <person name="Moran J.V."/>
            <person name="Mulder N."/>
            <person name="Pollara V.J."/>
            <person name="Ponting C.P."/>
            <person name="Schuler G."/>
            <person name="Schultz J."/>
            <person name="Slater G."/>
            <person name="Smit A.F."/>
            <person name="Stupka E."/>
            <person name="Szustakowski J."/>
            <person name="Thierry-Mieg D."/>
            <person name="Thierry-Mieg J."/>
            <person name="Wagner L."/>
            <person name="Wallis J."/>
            <person name="Wheeler R."/>
            <person name="Williams A."/>
            <person name="Wolf Y.I."/>
            <person name="Wolfe K.H."/>
            <person name="Yang S.P."/>
            <person name="Yeh R.F."/>
            <person name="Collins F."/>
            <person name="Guyer M.S."/>
            <person name="Peterson J."/>
            <person name="Felsenfeld A."/>
            <person name="Wetterstrand K.A."/>
            <person name="Patrinos A."/>
            <person name="Morgan M.J."/>
            <person name="de Jong P."/>
            <person name="Catanese J.J."/>
            <person name="Osoegawa K."/>
            <person name="Shizuya H."/>
            <person name="Choi S."/>
            <person name="Chen Y.J."/>
        </authorList>
    </citation>
    <scope>NUCLEOTIDE SEQUENCE [LARGE SCALE GENOMIC DNA]</scope>
</reference>